<evidence type="ECO:0000313" key="2">
    <source>
        <dbReference type="Proteomes" id="UP000256964"/>
    </source>
</evidence>
<dbReference type="OrthoDB" id="2757361at2759"/>
<name>A0A371DQ79_9APHY</name>
<dbReference type="PANTHER" id="PTHR38886:SF1">
    <property type="entry name" value="NACHT-NTPASE AND P-LOOP NTPASES N-TERMINAL DOMAIN-CONTAINING PROTEIN"/>
    <property type="match status" value="1"/>
</dbReference>
<gene>
    <name evidence="1" type="ORF">OH76DRAFT_1398079</name>
</gene>
<evidence type="ECO:0008006" key="3">
    <source>
        <dbReference type="Google" id="ProtNLM"/>
    </source>
</evidence>
<evidence type="ECO:0000313" key="1">
    <source>
        <dbReference type="EMBL" id="RDX54696.1"/>
    </source>
</evidence>
<dbReference type="Proteomes" id="UP000256964">
    <property type="component" value="Unassembled WGS sequence"/>
</dbReference>
<protein>
    <recommendedName>
        <fullName evidence="3">Fungal N-terminal domain-containing protein</fullName>
    </recommendedName>
</protein>
<accession>A0A371DQ79</accession>
<organism evidence="1 2">
    <name type="scientific">Lentinus brumalis</name>
    <dbReference type="NCBI Taxonomy" id="2498619"/>
    <lineage>
        <taxon>Eukaryota</taxon>
        <taxon>Fungi</taxon>
        <taxon>Dikarya</taxon>
        <taxon>Basidiomycota</taxon>
        <taxon>Agaricomycotina</taxon>
        <taxon>Agaricomycetes</taxon>
        <taxon>Polyporales</taxon>
        <taxon>Polyporaceae</taxon>
        <taxon>Lentinus</taxon>
    </lineage>
</organism>
<dbReference type="PANTHER" id="PTHR38886">
    <property type="entry name" value="SESA DOMAIN-CONTAINING PROTEIN"/>
    <property type="match status" value="1"/>
</dbReference>
<dbReference type="AlphaFoldDB" id="A0A371DQ79"/>
<dbReference type="EMBL" id="KZ857384">
    <property type="protein sequence ID" value="RDX54696.1"/>
    <property type="molecule type" value="Genomic_DNA"/>
</dbReference>
<sequence length="423" mass="46664">MPFPISFSSFGDIVTAVDLAMRISKALSSSCGSSYEYQYLIQELDALAHVLQLADTATRTGMLRQDVVRALVAEIGRCREVMDALWERIRGYQKALGDSSGKTVTGRTARGGGGGSSWRKIGWALFKTQDVQETRAKLATHRANLTTLMTACNLSNIDELKTQCVRFEKTMHMRLSELYSAISQLPCKIGHSDANAITLVDWRGLETTLPLHLVDYGLWQLRAMMGALSFQWPGYLRSLIDADGYELVCNDTKSLIWNEEGLADSLRPGNRIRVISMFLTSLPETWSCGSSANWHFCELCWNYSANASFLQSAPLILQYNAVAILGSSYETATCGVTTEEVFDEDDSLVYYLTWIHDPCFAGCSSSHLGVPVTILPVDALTSLDGSKARISDWSIPVVSWDEDGVAVSGRIPLNDTFPALVFT</sequence>
<reference evidence="1 2" key="1">
    <citation type="journal article" date="2018" name="Biotechnol. Biofuels">
        <title>Integrative visual omics of the white-rot fungus Polyporus brumalis exposes the biotechnological potential of its oxidative enzymes for delignifying raw plant biomass.</title>
        <authorList>
            <person name="Miyauchi S."/>
            <person name="Rancon A."/>
            <person name="Drula E."/>
            <person name="Hage H."/>
            <person name="Chaduli D."/>
            <person name="Favel A."/>
            <person name="Grisel S."/>
            <person name="Henrissat B."/>
            <person name="Herpoel-Gimbert I."/>
            <person name="Ruiz-Duenas F.J."/>
            <person name="Chevret D."/>
            <person name="Hainaut M."/>
            <person name="Lin J."/>
            <person name="Wang M."/>
            <person name="Pangilinan J."/>
            <person name="Lipzen A."/>
            <person name="Lesage-Meessen L."/>
            <person name="Navarro D."/>
            <person name="Riley R."/>
            <person name="Grigoriev I.V."/>
            <person name="Zhou S."/>
            <person name="Raouche S."/>
            <person name="Rosso M.N."/>
        </authorList>
    </citation>
    <scope>NUCLEOTIDE SEQUENCE [LARGE SCALE GENOMIC DNA]</scope>
    <source>
        <strain evidence="1 2">BRFM 1820</strain>
    </source>
</reference>
<keyword evidence="2" id="KW-1185">Reference proteome</keyword>
<proteinExistence type="predicted"/>